<evidence type="ECO:0000256" key="4">
    <source>
        <dbReference type="ARBA" id="ARBA00023136"/>
    </source>
</evidence>
<sequence length="267" mass="30816">MNTLEIFIQFFGALGSIATILLGVPQLIRLIKTKKAENVNYYSFWIFYLGIIVWIIYGVFTPNENGWYIFLANLFCSFIYAFTMFFLYYYNDKLSKKQKGYATLAIAISELLVFAFFVVFFFIVHQKLHYGMFYPVDPTTKVYIGKIAVFDKTTSLIIGLITPACTTLAFTPQLINGFKTKNFNGLSPWMPFLFLINNTFWIFFFSLSIARAKQIGTESELATLNALIGALTWQIISTIVYTVQFSFILSYEIKMKKQKQQKQIATL</sequence>
<dbReference type="AlphaFoldDB" id="A0AA43U1G5"/>
<feature type="transmembrane region" description="Helical" evidence="5">
    <location>
        <begin position="190"/>
        <end position="210"/>
    </location>
</feature>
<reference evidence="6" key="1">
    <citation type="submission" date="2022-11" db="EMBL/GenBank/DDBJ databases">
        <title>Draft genome of Mycoplasma arginini isolated from fly.</title>
        <authorList>
            <person name="Severgnini M."/>
            <person name="Gioia G."/>
            <person name="Cremonesi P."/>
            <person name="Moroni P."/>
            <person name="Addis M.F."/>
            <person name="Castiglioni B."/>
        </authorList>
    </citation>
    <scope>NUCLEOTIDE SEQUENCE</scope>
    <source>
        <strain evidence="6">QMP CG1-1632</strain>
    </source>
</reference>
<comment type="subcellular location">
    <subcellularLocation>
        <location evidence="1">Membrane</location>
        <topology evidence="1">Multi-pass membrane protein</topology>
    </subcellularLocation>
</comment>
<evidence type="ECO:0000256" key="3">
    <source>
        <dbReference type="ARBA" id="ARBA00022989"/>
    </source>
</evidence>
<evidence type="ECO:0008006" key="8">
    <source>
        <dbReference type="Google" id="ProtNLM"/>
    </source>
</evidence>
<feature type="transmembrane region" description="Helical" evidence="5">
    <location>
        <begin position="6"/>
        <end position="28"/>
    </location>
</feature>
<feature type="transmembrane region" description="Helical" evidence="5">
    <location>
        <begin position="40"/>
        <end position="60"/>
    </location>
</feature>
<proteinExistence type="predicted"/>
<keyword evidence="4 5" id="KW-0472">Membrane</keyword>
<gene>
    <name evidence="6" type="ORF">DCBHLPFO_00508</name>
</gene>
<dbReference type="GO" id="GO:0016020">
    <property type="term" value="C:membrane"/>
    <property type="evidence" value="ECO:0007669"/>
    <property type="project" value="UniProtKB-SubCell"/>
</dbReference>
<dbReference type="EMBL" id="JAPFAR010000007">
    <property type="protein sequence ID" value="MDI3349387.1"/>
    <property type="molecule type" value="Genomic_DNA"/>
</dbReference>
<evidence type="ECO:0000313" key="7">
    <source>
        <dbReference type="Proteomes" id="UP001162175"/>
    </source>
</evidence>
<organism evidence="6 7">
    <name type="scientific">Mycoplasmopsis arginini</name>
    <name type="common">Mycoplasma arginini</name>
    <dbReference type="NCBI Taxonomy" id="2094"/>
    <lineage>
        <taxon>Bacteria</taxon>
        <taxon>Bacillati</taxon>
        <taxon>Mycoplasmatota</taxon>
        <taxon>Mycoplasmoidales</taxon>
        <taxon>Metamycoplasmataceae</taxon>
        <taxon>Mycoplasmopsis</taxon>
    </lineage>
</organism>
<feature type="transmembrane region" description="Helical" evidence="5">
    <location>
        <begin position="156"/>
        <end position="178"/>
    </location>
</feature>
<evidence type="ECO:0000256" key="2">
    <source>
        <dbReference type="ARBA" id="ARBA00022692"/>
    </source>
</evidence>
<dbReference type="Gene3D" id="1.20.1280.290">
    <property type="match status" value="2"/>
</dbReference>
<name>A0AA43U1G5_MYCAR</name>
<protein>
    <recommendedName>
        <fullName evidence="8">PQ loop repeat protein</fullName>
    </recommendedName>
</protein>
<keyword evidence="2 5" id="KW-0812">Transmembrane</keyword>
<feature type="transmembrane region" description="Helical" evidence="5">
    <location>
        <begin position="230"/>
        <end position="251"/>
    </location>
</feature>
<feature type="transmembrane region" description="Helical" evidence="5">
    <location>
        <begin position="66"/>
        <end position="89"/>
    </location>
</feature>
<dbReference type="InterPro" id="IPR006603">
    <property type="entry name" value="PQ-loop_rpt"/>
</dbReference>
<evidence type="ECO:0000313" key="6">
    <source>
        <dbReference type="EMBL" id="MDI3349387.1"/>
    </source>
</evidence>
<accession>A0AA43U1G5</accession>
<dbReference type="Pfam" id="PF04193">
    <property type="entry name" value="PQ-loop"/>
    <property type="match status" value="2"/>
</dbReference>
<evidence type="ECO:0000256" key="5">
    <source>
        <dbReference type="SAM" id="Phobius"/>
    </source>
</evidence>
<comment type="caution">
    <text evidence="6">The sequence shown here is derived from an EMBL/GenBank/DDBJ whole genome shotgun (WGS) entry which is preliminary data.</text>
</comment>
<evidence type="ECO:0000256" key="1">
    <source>
        <dbReference type="ARBA" id="ARBA00004141"/>
    </source>
</evidence>
<keyword evidence="3 5" id="KW-1133">Transmembrane helix</keyword>
<feature type="transmembrane region" description="Helical" evidence="5">
    <location>
        <begin position="101"/>
        <end position="124"/>
    </location>
</feature>
<dbReference type="Proteomes" id="UP001162175">
    <property type="component" value="Unassembled WGS sequence"/>
</dbReference>
<dbReference type="RefSeq" id="WP_268164653.1">
    <property type="nucleotide sequence ID" value="NZ_JAPFAO010000005.1"/>
</dbReference>